<organism evidence="1 2">
    <name type="scientific">Petromyces alliaceus</name>
    <name type="common">Aspergillus alliaceus</name>
    <dbReference type="NCBI Taxonomy" id="209559"/>
    <lineage>
        <taxon>Eukaryota</taxon>
        <taxon>Fungi</taxon>
        <taxon>Dikarya</taxon>
        <taxon>Ascomycota</taxon>
        <taxon>Pezizomycotina</taxon>
        <taxon>Eurotiomycetes</taxon>
        <taxon>Eurotiomycetidae</taxon>
        <taxon>Eurotiales</taxon>
        <taxon>Aspergillaceae</taxon>
        <taxon>Aspergillus</taxon>
        <taxon>Aspergillus subgen. Circumdati</taxon>
    </lineage>
</organism>
<keyword evidence="2" id="KW-1185">Reference proteome</keyword>
<dbReference type="SUPFAM" id="SSF75304">
    <property type="entry name" value="Amidase signature (AS) enzymes"/>
    <property type="match status" value="1"/>
</dbReference>
<dbReference type="Proteomes" id="UP000541154">
    <property type="component" value="Unassembled WGS sequence"/>
</dbReference>
<protein>
    <recommendedName>
        <fullName evidence="3">Amidase domain-containing protein</fullName>
    </recommendedName>
</protein>
<proteinExistence type="predicted"/>
<dbReference type="AlphaFoldDB" id="A0A8H6A2X0"/>
<gene>
    <name evidence="1" type="ORF">ETB97_012620</name>
</gene>
<evidence type="ECO:0000313" key="1">
    <source>
        <dbReference type="EMBL" id="KAF5861743.1"/>
    </source>
</evidence>
<evidence type="ECO:0008006" key="3">
    <source>
        <dbReference type="Google" id="ProtNLM"/>
    </source>
</evidence>
<reference evidence="1 2" key="1">
    <citation type="submission" date="2019-04" db="EMBL/GenBank/DDBJ databases">
        <title>Aspergillus burnettii sp. nov., novel species from soil in southeast Queensland.</title>
        <authorList>
            <person name="Gilchrist C.L.M."/>
            <person name="Pitt J.I."/>
            <person name="Lange L."/>
            <person name="Lacey H.J."/>
            <person name="Vuong D."/>
            <person name="Midgley D.J."/>
            <person name="Greenfield P."/>
            <person name="Bradbury M."/>
            <person name="Lacey E."/>
            <person name="Busk P.K."/>
            <person name="Pilgaard B."/>
            <person name="Chooi Y.H."/>
            <person name="Piggott A.M."/>
        </authorList>
    </citation>
    <scope>NUCLEOTIDE SEQUENCE [LARGE SCALE GENOMIC DNA]</scope>
    <source>
        <strain evidence="1 2">FRR 5400</strain>
    </source>
</reference>
<dbReference type="EMBL" id="SPNV01000091">
    <property type="protein sequence ID" value="KAF5861743.1"/>
    <property type="molecule type" value="Genomic_DNA"/>
</dbReference>
<sequence length="104" mass="11799">MYYIGREGGVLGALSRHELDALILPTPLAAYVPSIVAYNEFGNLVQTAENVPFGISSMGAHWSEETLIGMAYAFEQQTLARQKLRRYIEQRVEVSRRYEDEETD</sequence>
<comment type="caution">
    <text evidence="1">The sequence shown here is derived from an EMBL/GenBank/DDBJ whole genome shotgun (WGS) entry which is preliminary data.</text>
</comment>
<dbReference type="InterPro" id="IPR036928">
    <property type="entry name" value="AS_sf"/>
</dbReference>
<accession>A0A8H6A2X0</accession>
<evidence type="ECO:0000313" key="2">
    <source>
        <dbReference type="Proteomes" id="UP000541154"/>
    </source>
</evidence>
<dbReference type="Gene3D" id="3.90.1300.10">
    <property type="entry name" value="Amidase signature (AS) domain"/>
    <property type="match status" value="1"/>
</dbReference>
<name>A0A8H6A2X0_PETAA</name>